<accession>A0A382TVC4</accession>
<feature type="domain" description="Bacterial surface antigen (D15)" evidence="3">
    <location>
        <begin position="3"/>
        <end position="187"/>
    </location>
</feature>
<evidence type="ECO:0000259" key="3">
    <source>
        <dbReference type="Pfam" id="PF01103"/>
    </source>
</evidence>
<proteinExistence type="predicted"/>
<evidence type="ECO:0000313" key="4">
    <source>
        <dbReference type="EMBL" id="SVD25451.1"/>
    </source>
</evidence>
<sequence length="190" mass="20904">GGIIPNKGQRTTLDVDFAPEAIGSEKEFYGMHLKSSWYFQGLREGHAIEFLSQAAVVDNIKNGQTVPYLYRHGLGGSRSLRGYDFREVGPRGSAGDYIGGNTMVHATFEYSVPTPFEIARFATFYDIGVVNTDSYDFSVSNYNDDVGIGLRLEIPFLGPIRFDYAVPVTDDGYNGGGGRFSVNMGYTTTF</sequence>
<evidence type="ECO:0000256" key="2">
    <source>
        <dbReference type="ARBA" id="ARBA00023136"/>
    </source>
</evidence>
<protein>
    <recommendedName>
        <fullName evidence="3">Bacterial surface antigen (D15) domain-containing protein</fullName>
    </recommendedName>
</protein>
<reference evidence="4" key="1">
    <citation type="submission" date="2018-05" db="EMBL/GenBank/DDBJ databases">
        <authorList>
            <person name="Lanie J.A."/>
            <person name="Ng W.-L."/>
            <person name="Kazmierczak K.M."/>
            <person name="Andrzejewski T.M."/>
            <person name="Davidsen T.M."/>
            <person name="Wayne K.J."/>
            <person name="Tettelin H."/>
            <person name="Glass J.I."/>
            <person name="Rusch D."/>
            <person name="Podicherti R."/>
            <person name="Tsui H.-C.T."/>
            <person name="Winkler M.E."/>
        </authorList>
    </citation>
    <scope>NUCLEOTIDE SEQUENCE</scope>
</reference>
<keyword evidence="2" id="KW-0472">Membrane</keyword>
<organism evidence="4">
    <name type="scientific">marine metagenome</name>
    <dbReference type="NCBI Taxonomy" id="408172"/>
    <lineage>
        <taxon>unclassified sequences</taxon>
        <taxon>metagenomes</taxon>
        <taxon>ecological metagenomes</taxon>
    </lineage>
</organism>
<name>A0A382TVC4_9ZZZZ</name>
<dbReference type="Gene3D" id="2.40.160.50">
    <property type="entry name" value="membrane protein fhac: a member of the omp85/tpsb transporter family"/>
    <property type="match status" value="1"/>
</dbReference>
<evidence type="ECO:0000256" key="1">
    <source>
        <dbReference type="ARBA" id="ARBA00004370"/>
    </source>
</evidence>
<feature type="non-terminal residue" evidence="4">
    <location>
        <position position="1"/>
    </location>
</feature>
<dbReference type="Pfam" id="PF01103">
    <property type="entry name" value="Omp85"/>
    <property type="match status" value="1"/>
</dbReference>
<gene>
    <name evidence="4" type="ORF">METZ01_LOCUS378305</name>
</gene>
<comment type="subcellular location">
    <subcellularLocation>
        <location evidence="1">Membrane</location>
    </subcellularLocation>
</comment>
<dbReference type="EMBL" id="UINC01139106">
    <property type="protein sequence ID" value="SVD25451.1"/>
    <property type="molecule type" value="Genomic_DNA"/>
</dbReference>
<dbReference type="AlphaFoldDB" id="A0A382TVC4"/>
<dbReference type="InterPro" id="IPR000184">
    <property type="entry name" value="Bac_surfAg_D15"/>
</dbReference>
<dbReference type="GO" id="GO:0019867">
    <property type="term" value="C:outer membrane"/>
    <property type="evidence" value="ECO:0007669"/>
    <property type="project" value="InterPro"/>
</dbReference>